<comment type="caution">
    <text evidence="24">The sequence shown here is derived from an EMBL/GenBank/DDBJ whole genome shotgun (WGS) entry which is preliminary data.</text>
</comment>
<dbReference type="PROSITE" id="PS00135">
    <property type="entry name" value="TRYPSIN_SER"/>
    <property type="match status" value="1"/>
</dbReference>
<evidence type="ECO:0000256" key="4">
    <source>
        <dbReference type="ARBA" id="ARBA00022692"/>
    </source>
</evidence>
<keyword evidence="4 19" id="KW-0812">Transmembrane</keyword>
<keyword evidence="6 17" id="KW-0720">Serine protease</keyword>
<feature type="region of interest" description="Disordered" evidence="18">
    <location>
        <begin position="2183"/>
        <end position="2215"/>
    </location>
</feature>
<evidence type="ECO:0000256" key="14">
    <source>
        <dbReference type="ARBA" id="ARBA00070975"/>
    </source>
</evidence>
<evidence type="ECO:0000256" key="2">
    <source>
        <dbReference type="ARBA" id="ARBA00004606"/>
    </source>
</evidence>
<comment type="caution">
    <text evidence="16">Lacks conserved residue(s) required for the propagation of feature annotation.</text>
</comment>
<keyword evidence="8 19" id="KW-1133">Transmembrane helix</keyword>
<evidence type="ECO:0000256" key="17">
    <source>
        <dbReference type="RuleBase" id="RU363034"/>
    </source>
</evidence>
<dbReference type="GO" id="GO:0033044">
    <property type="term" value="P:regulation of chromosome organization"/>
    <property type="evidence" value="ECO:0007669"/>
    <property type="project" value="UniProtKB-ARBA"/>
</dbReference>
<dbReference type="PROSITE" id="PS50024">
    <property type="entry name" value="SEA"/>
    <property type="match status" value="1"/>
</dbReference>
<dbReference type="Proteomes" id="UP001274896">
    <property type="component" value="Unassembled WGS sequence"/>
</dbReference>
<feature type="disulfide bond" evidence="16">
    <location>
        <begin position="663"/>
        <end position="678"/>
    </location>
</feature>
<dbReference type="InterPro" id="IPR018114">
    <property type="entry name" value="TRYPSIN_HIS"/>
</dbReference>
<keyword evidence="11 16" id="KW-1015">Disulfide bond</keyword>
<evidence type="ECO:0000313" key="24">
    <source>
        <dbReference type="EMBL" id="KAK3524354.1"/>
    </source>
</evidence>
<dbReference type="FunFam" id="1.10.10.2430:FF:000001">
    <property type="entry name" value="Nuclear factor related to kappaB binding protein"/>
    <property type="match status" value="1"/>
</dbReference>
<dbReference type="InterPro" id="IPR001254">
    <property type="entry name" value="Trypsin_dom"/>
</dbReference>
<keyword evidence="3 17" id="KW-0645">Protease</keyword>
<dbReference type="Pfam" id="PF00057">
    <property type="entry name" value="Ldl_recept_a"/>
    <property type="match status" value="4"/>
</dbReference>
<dbReference type="InterPro" id="IPR057748">
    <property type="entry name" value="NFRKB_WH_2"/>
</dbReference>
<dbReference type="InterPro" id="IPR009003">
    <property type="entry name" value="Peptidase_S1_PA"/>
</dbReference>
<evidence type="ECO:0000256" key="13">
    <source>
        <dbReference type="ARBA" id="ARBA00060988"/>
    </source>
</evidence>
<dbReference type="InterPro" id="IPR043504">
    <property type="entry name" value="Peptidase_S1_PA_chymotrypsin"/>
</dbReference>
<dbReference type="Gene3D" id="1.10.10.2430">
    <property type="entry name" value="NFRKB winged helix-like domain"/>
    <property type="match status" value="1"/>
</dbReference>
<feature type="disulfide bond" evidence="16">
    <location>
        <begin position="620"/>
        <end position="635"/>
    </location>
</feature>
<keyword evidence="7" id="KW-0735">Signal-anchor</keyword>
<dbReference type="InterPro" id="IPR035914">
    <property type="entry name" value="Sperma_CUB_dom_sf"/>
</dbReference>
<keyword evidence="9" id="KW-0238">DNA-binding</keyword>
<evidence type="ECO:0000256" key="1">
    <source>
        <dbReference type="ARBA" id="ARBA00004123"/>
    </source>
</evidence>
<feature type="domain" description="CUB" evidence="20">
    <location>
        <begin position="415"/>
        <end position="523"/>
    </location>
</feature>
<evidence type="ECO:0000256" key="5">
    <source>
        <dbReference type="ARBA" id="ARBA00022801"/>
    </source>
</evidence>
<dbReference type="GO" id="GO:0006508">
    <property type="term" value="P:proteolysis"/>
    <property type="evidence" value="ECO:0007669"/>
    <property type="project" value="UniProtKB-KW"/>
</dbReference>
<evidence type="ECO:0000256" key="15">
    <source>
        <dbReference type="ARBA" id="ARBA00076275"/>
    </source>
</evidence>
<dbReference type="GO" id="GO:0002020">
    <property type="term" value="F:protease binding"/>
    <property type="evidence" value="ECO:0007669"/>
    <property type="project" value="TreeGrafter"/>
</dbReference>
<gene>
    <name evidence="24" type="ORF">QTP70_028039</name>
</gene>
<dbReference type="SUPFAM" id="SSF50494">
    <property type="entry name" value="Trypsin-like serine proteases"/>
    <property type="match status" value="1"/>
</dbReference>
<dbReference type="PROSITE" id="PS50068">
    <property type="entry name" value="LDLRA_2"/>
    <property type="match status" value="4"/>
</dbReference>
<dbReference type="SMART" id="SM00192">
    <property type="entry name" value="LDLa"/>
    <property type="match status" value="4"/>
</dbReference>
<dbReference type="PROSITE" id="PS00134">
    <property type="entry name" value="TRYPSIN_HIS"/>
    <property type="match status" value="1"/>
</dbReference>
<keyword evidence="25" id="KW-1185">Reference proteome</keyword>
<feature type="region of interest" description="Disordered" evidence="18">
    <location>
        <begin position="1126"/>
        <end position="1156"/>
    </location>
</feature>
<feature type="region of interest" description="Disordered" evidence="18">
    <location>
        <begin position="1238"/>
        <end position="1263"/>
    </location>
</feature>
<dbReference type="GO" id="GO:0003677">
    <property type="term" value="F:DNA binding"/>
    <property type="evidence" value="ECO:0007669"/>
    <property type="project" value="UniProtKB-KW"/>
</dbReference>
<dbReference type="SMART" id="SM00020">
    <property type="entry name" value="Tryp_SPc"/>
    <property type="match status" value="1"/>
</dbReference>
<dbReference type="InterPro" id="IPR000859">
    <property type="entry name" value="CUB_dom"/>
</dbReference>
<name>A0AAE0QLI3_9TELE</name>
<dbReference type="SUPFAM" id="SSF49854">
    <property type="entry name" value="Spermadhesin, CUB domain"/>
    <property type="match status" value="2"/>
</dbReference>
<evidence type="ECO:0000256" key="18">
    <source>
        <dbReference type="SAM" id="MobiDB-lite"/>
    </source>
</evidence>
<dbReference type="FunFam" id="2.60.120.290:FF:000070">
    <property type="entry name" value="Suppression of tumorigenicity 14b"/>
    <property type="match status" value="1"/>
</dbReference>
<evidence type="ECO:0000256" key="10">
    <source>
        <dbReference type="ARBA" id="ARBA00023136"/>
    </source>
</evidence>
<feature type="disulfide bond" evidence="16">
    <location>
        <begin position="583"/>
        <end position="598"/>
    </location>
</feature>
<feature type="domain" description="Peptidase S1" evidence="22">
    <location>
        <begin position="690"/>
        <end position="928"/>
    </location>
</feature>
<feature type="compositionally biased region" description="Low complexity" evidence="18">
    <location>
        <begin position="2183"/>
        <end position="2208"/>
    </location>
</feature>
<dbReference type="InterPro" id="IPR000082">
    <property type="entry name" value="SEA_dom"/>
</dbReference>
<evidence type="ECO:0000259" key="23">
    <source>
        <dbReference type="PROSITE" id="PS51916"/>
    </source>
</evidence>
<dbReference type="CDD" id="cd00190">
    <property type="entry name" value="Tryp_SPc"/>
    <property type="match status" value="1"/>
</dbReference>
<dbReference type="Gene3D" id="2.60.120.290">
    <property type="entry name" value="Spermadhesin, CUB domain"/>
    <property type="match status" value="2"/>
</dbReference>
<keyword evidence="12" id="KW-0539">Nucleus</keyword>
<feature type="disulfide bond" evidence="16">
    <location>
        <begin position="601"/>
        <end position="613"/>
    </location>
</feature>
<dbReference type="Gene3D" id="2.40.10.10">
    <property type="entry name" value="Trypsin-like serine proteases"/>
    <property type="match status" value="2"/>
</dbReference>
<dbReference type="GO" id="GO:0051052">
    <property type="term" value="P:regulation of DNA metabolic process"/>
    <property type="evidence" value="ECO:0007669"/>
    <property type="project" value="UniProtKB-ARBA"/>
</dbReference>
<dbReference type="InterPro" id="IPR036364">
    <property type="entry name" value="SEA_dom_sf"/>
</dbReference>
<dbReference type="PANTHER" id="PTHR13052">
    <property type="entry name" value="NFRKB-RELATED"/>
    <property type="match status" value="1"/>
</dbReference>
<evidence type="ECO:0000256" key="8">
    <source>
        <dbReference type="ARBA" id="ARBA00022989"/>
    </source>
</evidence>
<dbReference type="Pfam" id="PF01390">
    <property type="entry name" value="SEA"/>
    <property type="match status" value="1"/>
</dbReference>
<dbReference type="PRINTS" id="PR00261">
    <property type="entry name" value="LDLRECEPTOR"/>
</dbReference>
<dbReference type="GO" id="GO:0016020">
    <property type="term" value="C:membrane"/>
    <property type="evidence" value="ECO:0007669"/>
    <property type="project" value="UniProtKB-SubCell"/>
</dbReference>
<evidence type="ECO:0000256" key="11">
    <source>
        <dbReference type="ARBA" id="ARBA00023157"/>
    </source>
</evidence>
<evidence type="ECO:0000256" key="6">
    <source>
        <dbReference type="ARBA" id="ARBA00022825"/>
    </source>
</evidence>
<comment type="similarity">
    <text evidence="13">Belongs to the NFRKB family.</text>
</comment>
<dbReference type="PROSITE" id="PS01180">
    <property type="entry name" value="CUB"/>
    <property type="match status" value="2"/>
</dbReference>
<dbReference type="CDD" id="cd21865">
    <property type="entry name" value="DEUBAD_NFRKB"/>
    <property type="match status" value="1"/>
</dbReference>
<dbReference type="CDD" id="cd00112">
    <property type="entry name" value="LDLa"/>
    <property type="match status" value="4"/>
</dbReference>
<evidence type="ECO:0000256" key="12">
    <source>
        <dbReference type="ARBA" id="ARBA00023242"/>
    </source>
</evidence>
<dbReference type="GO" id="GO:0045935">
    <property type="term" value="P:positive regulation of nucleobase-containing compound metabolic process"/>
    <property type="evidence" value="ECO:0007669"/>
    <property type="project" value="UniProtKB-ARBA"/>
</dbReference>
<dbReference type="InterPro" id="IPR038106">
    <property type="entry name" value="NFRKB_winged_sf"/>
</dbReference>
<dbReference type="PANTHER" id="PTHR13052:SF3">
    <property type="entry name" value="NUCLEAR FACTOR RELATED TO KAPPA-B-BINDING PROTEIN"/>
    <property type="match status" value="1"/>
</dbReference>
<evidence type="ECO:0000256" key="19">
    <source>
        <dbReference type="SAM" id="Phobius"/>
    </source>
</evidence>
<dbReference type="Pfam" id="PF00089">
    <property type="entry name" value="Trypsin"/>
    <property type="match status" value="1"/>
</dbReference>
<dbReference type="FunFam" id="2.40.10.10:FF:000003">
    <property type="entry name" value="Transmembrane serine protease 3"/>
    <property type="match status" value="1"/>
</dbReference>
<feature type="compositionally biased region" description="Pro residues" evidence="18">
    <location>
        <begin position="1643"/>
        <end position="1665"/>
    </location>
</feature>
<keyword evidence="10 19" id="KW-0472">Membrane</keyword>
<evidence type="ECO:0000256" key="3">
    <source>
        <dbReference type="ARBA" id="ARBA00022670"/>
    </source>
</evidence>
<comment type="subcellular location">
    <subcellularLocation>
        <location evidence="2">Membrane</location>
        <topology evidence="2">Single-pass type II membrane protein</topology>
    </subcellularLocation>
    <subcellularLocation>
        <location evidence="1">Nucleus</location>
    </subcellularLocation>
</comment>
<feature type="disulfide bond" evidence="16">
    <location>
        <begin position="547"/>
        <end position="562"/>
    </location>
</feature>
<dbReference type="EMBL" id="JAUCMX010000014">
    <property type="protein sequence ID" value="KAK3524354.1"/>
    <property type="molecule type" value="Genomic_DNA"/>
</dbReference>
<evidence type="ECO:0000256" key="7">
    <source>
        <dbReference type="ARBA" id="ARBA00022968"/>
    </source>
</evidence>
<dbReference type="InterPro" id="IPR025220">
    <property type="entry name" value="NFRKB_WH_1"/>
</dbReference>
<dbReference type="InterPro" id="IPR044867">
    <property type="entry name" value="DEUBAD_dom"/>
</dbReference>
<dbReference type="GO" id="GO:0010604">
    <property type="term" value="P:positive regulation of macromolecule metabolic process"/>
    <property type="evidence" value="ECO:0007669"/>
    <property type="project" value="UniProtKB-ARBA"/>
</dbReference>
<dbReference type="GO" id="GO:0004252">
    <property type="term" value="F:serine-type endopeptidase activity"/>
    <property type="evidence" value="ECO:0007669"/>
    <property type="project" value="InterPro"/>
</dbReference>
<dbReference type="GO" id="GO:0031011">
    <property type="term" value="C:Ino80 complex"/>
    <property type="evidence" value="ECO:0007669"/>
    <property type="project" value="InterPro"/>
</dbReference>
<evidence type="ECO:0000259" key="20">
    <source>
        <dbReference type="PROSITE" id="PS01180"/>
    </source>
</evidence>
<accession>A0AAE0QLI3</accession>
<protein>
    <recommendedName>
        <fullName evidence="14">Nuclear factor related to kappa-B-binding protein</fullName>
    </recommendedName>
    <alternativeName>
        <fullName evidence="15">DNA-binding protein R kappa-B</fullName>
    </alternativeName>
</protein>
<reference evidence="24" key="1">
    <citation type="submission" date="2023-06" db="EMBL/GenBank/DDBJ databases">
        <title>Male Hemibagrus guttatus genome.</title>
        <authorList>
            <person name="Bian C."/>
        </authorList>
    </citation>
    <scope>NUCLEOTIDE SEQUENCE</scope>
    <source>
        <strain evidence="24">Male_cb2023</strain>
        <tissue evidence="24">Muscle</tissue>
    </source>
</reference>
<dbReference type="InterPro" id="IPR023415">
    <property type="entry name" value="LDLR_class-A_CS"/>
</dbReference>
<dbReference type="InterPro" id="IPR002172">
    <property type="entry name" value="LDrepeatLR_classA_rpt"/>
</dbReference>
<dbReference type="InterPro" id="IPR024867">
    <property type="entry name" value="NFRKB"/>
</dbReference>
<feature type="transmembrane region" description="Helical" evidence="19">
    <location>
        <begin position="92"/>
        <end position="120"/>
    </location>
</feature>
<dbReference type="InterPro" id="IPR033116">
    <property type="entry name" value="TRYPSIN_SER"/>
</dbReference>
<dbReference type="Gene3D" id="3.30.70.960">
    <property type="entry name" value="SEA domain"/>
    <property type="match status" value="1"/>
</dbReference>
<feature type="domain" description="CUB" evidence="20">
    <location>
        <begin position="277"/>
        <end position="408"/>
    </location>
</feature>
<feature type="disulfide bond" evidence="16">
    <location>
        <begin position="564"/>
        <end position="576"/>
    </location>
</feature>
<feature type="domain" description="DEUBAD" evidence="23">
    <location>
        <begin position="963"/>
        <end position="1080"/>
    </location>
</feature>
<evidence type="ECO:0000256" key="9">
    <source>
        <dbReference type="ARBA" id="ARBA00023125"/>
    </source>
</evidence>
<sequence length="2215" mass="241783">MRIVSLERWMFALHRRGMKVSHSKTEYTCVNEREGSGTVRLQGEEVKKVQEFKYLGSTVQSNGECGKEDDPMDPSLQFLPASDTKRVKKKKFFVRAILVIILIILAAVTALLTGLLVWSFHLRTDVRIKRVFAGSLTVANLRFVDSYEDSRSAEFNELASHLSKQMKNMYSSVPLLSKYYVGSSIQAFSESSDGRVIAYYMSEFSVPEAQVSAVDEAIQSSMRNTEPGQTRRLSLSLKPTSDLLINNMVSAAFYSTFFTFTIFLPYSFRYLLIVLLTSGHHKQSHHSCAGETDIIQSPGFPDSPYASNTYTEWRLRADPDHRLRLEFTVVDLENDCHNDFIRVYDSLIPSENHVMTDNVTVTTPYRKCGHSTHSEQLVFLSSGNVMLVTLVTNEEKNFPGFSAKYSQVPAEIQGCGGKLTGMKGTFTSPGFPSSYPPQAQCVWNIEVPDGKHIIINFSKFSLNDPGQSPNNCTKDYLEVTGNRLCGEKFEKVLLVIKTDKADIKFFSDMSYVDEGFSAEFEAFKPFDRCSEKFHCENDACVSQKLKCDGYDDCGDMSDEKNCVCEESYIKCKNGFCKPKYWHCDGVNDCGDNTDEENCGYCKAGEVACRNGRCISEQKKCDGHNDCEDGTDESMCAKSIVLTCSEFTFKCKNSMCISKQNPECDGYIDCEDGSDEEGCECGMTPYQSSRIVGGEAASEGSWPWQVSLHLKGRGHVCGASLISDLWLVTAAHCIQETNRYSWPEDWDVYLGLHSQSETNTANTVLKGVKQIICHPDYSPQLYNSDIALMELDSPVTLSQYIWPICLPSATQLLPTGQSVWITGWGKTREEGQLASVLQEAKVRIINETVCSQLIEDEVTPQMICAGILTGGVDACQGDSGGPMSFVDPTSGRSFLVGVVSWGEGCGRQGKPGIYTRVTKYRGWIREEKMDSLDHMLTDPLDSGMDYDGCVMEECMLGNCRVRIPEDILEDPEIFFSVMSEGTWSEVLTDGQRQHLRQLLPHFPGNNVLEQDRVISDLFNGQNFCFGNPLHLAQKLFRDGYFNPEVVKYRQLCVKSQKKRQIYSLQQYYHKLLKQILISRKELLDMAVRSGPELAVKRRYPPPSHREEREQRAKRRVRRILREVKTECGDSNVSSDEDDTASWLSTPPSPSSPTPTVSLRVLPSLFTQDMKTIDKPELGEKDLRAMLRRHREKRKRQPDHPDFMTSDLHLGDIMSRVNIGRKGSNMALIDLALSKKEMKEEKRRKKLRPIKTESDDGCEGQTPAASLSATISDSTPALLQSVKEEAMEESQNSPDTAEGIAISFFHFLEDILRQENLASSSLIEEKVQQWQASAASALNPWFSMAPCWSELTVPAIQFLAGETGSMALPSGFTPYVEFRELTQQWKWIGPTQDSEKDLNALCLLWLESKDQAVVKQEGEEAAELTPPAPRVWTDYVVRPSTGEERHVFQDQEQQRYDQPHKAFTFRMHGFESVVGPVKGVFDKETSLNKAREHSLLRSDRPAYVTILSLVRDAAARLPNGEGTRAEICELLKDSQFLAPDVTSAQVNTVVSGALDRLHYEKDPCVKYDIGRKLWIYLHRDRSQEEFERIHQAQAAAAKARKALQQKPKPTPKPKSVNKEAAVKSNATEGQSSAPEGVSIPAVSLPQPPSTPTPSTPGTPKSPLPPTVSTPTKAGVPDPVKTSPSVLLVSPPSMPQLGTLLSATQVAPQASQQASVQPATRVVAHSASTGSLPQVRLVAAQPGLPAASAGQAATLIHHQTSHHIRLPVSVAHSKGITQAVVTLPLRSQSTGSPIQVQASRGQSGISVPGLASAVAVSKAQSSSPGSPAANNPSPAVLQGVTSQNIIKQVAITGQLGMKAQNPTGIPLTATNLRIQGKDVLRLPPSSITTDAKGQTVLRITPDMMATLKLTPDMLASASSTTAKGISATLHVTPQQAPPTVSSNPVPPATAEALTAKASSSLPAPGTATLVKATCDTAIRLMPALAVTMADPKARTFSTVTSSDSKAGGTTIRIVPSLGVIPQKQGQTVPVTTTTSAKPGTASSGAATVTIATSGVAGAKGVTLGSPTVGSSLSLGTAAATVRQVPVTATVVATQPGKLPARITVPLSVLSQPLKSKSVVNTPILKGNLSTNISNLGRNIILTSMPAGTKLIAGNKPVSFVTAQQLQQLQQQGQATQVRIQTVPAQQLQQHSASSSPKSTVSTMVVSTAPSAKTAPDPQ</sequence>
<dbReference type="CDD" id="cd00041">
    <property type="entry name" value="CUB"/>
    <property type="match status" value="2"/>
</dbReference>
<evidence type="ECO:0000256" key="16">
    <source>
        <dbReference type="PROSITE-ProRule" id="PRU00124"/>
    </source>
</evidence>
<feature type="disulfide bond" evidence="16">
    <location>
        <begin position="535"/>
        <end position="553"/>
    </location>
</feature>
<feature type="disulfide bond" evidence="16">
    <location>
        <begin position="571"/>
        <end position="589"/>
    </location>
</feature>
<feature type="region of interest" description="Disordered" evidence="18">
    <location>
        <begin position="1590"/>
        <end position="1681"/>
    </location>
</feature>
<dbReference type="PROSITE" id="PS51916">
    <property type="entry name" value="DEUBAD"/>
    <property type="match status" value="1"/>
</dbReference>
<feature type="domain" description="SEA" evidence="21">
    <location>
        <begin position="128"/>
        <end position="242"/>
    </location>
</feature>
<dbReference type="InterPro" id="IPR036055">
    <property type="entry name" value="LDL_receptor-like_sf"/>
</dbReference>
<evidence type="ECO:0000259" key="22">
    <source>
        <dbReference type="PROSITE" id="PS50240"/>
    </source>
</evidence>
<dbReference type="SMART" id="SM00042">
    <property type="entry name" value="CUB"/>
    <property type="match status" value="2"/>
</dbReference>
<organism evidence="24 25">
    <name type="scientific">Hemibagrus guttatus</name>
    <dbReference type="NCBI Taxonomy" id="175788"/>
    <lineage>
        <taxon>Eukaryota</taxon>
        <taxon>Metazoa</taxon>
        <taxon>Chordata</taxon>
        <taxon>Craniata</taxon>
        <taxon>Vertebrata</taxon>
        <taxon>Euteleostomi</taxon>
        <taxon>Actinopterygii</taxon>
        <taxon>Neopterygii</taxon>
        <taxon>Teleostei</taxon>
        <taxon>Ostariophysi</taxon>
        <taxon>Siluriformes</taxon>
        <taxon>Bagridae</taxon>
        <taxon>Hemibagrus</taxon>
    </lineage>
</organism>
<dbReference type="Pfam" id="PF25793">
    <property type="entry name" value="WHD_2nd_NFRKB"/>
    <property type="match status" value="1"/>
</dbReference>
<evidence type="ECO:0000259" key="21">
    <source>
        <dbReference type="PROSITE" id="PS50024"/>
    </source>
</evidence>
<dbReference type="SUPFAM" id="SSF57424">
    <property type="entry name" value="LDL receptor-like module"/>
    <property type="match status" value="4"/>
</dbReference>
<dbReference type="SUPFAM" id="SSF82671">
    <property type="entry name" value="SEA domain"/>
    <property type="match status" value="1"/>
</dbReference>
<dbReference type="Gene3D" id="4.10.400.10">
    <property type="entry name" value="Low-density Lipoprotein Receptor"/>
    <property type="match status" value="4"/>
</dbReference>
<evidence type="ECO:0000313" key="25">
    <source>
        <dbReference type="Proteomes" id="UP001274896"/>
    </source>
</evidence>
<proteinExistence type="inferred from homology"/>
<keyword evidence="5 17" id="KW-0378">Hydrolase</keyword>
<dbReference type="PROSITE" id="PS50240">
    <property type="entry name" value="TRYPSIN_DOM"/>
    <property type="match status" value="1"/>
</dbReference>
<dbReference type="Pfam" id="PF14465">
    <property type="entry name" value="WHD_1st_NFRKB"/>
    <property type="match status" value="1"/>
</dbReference>
<feature type="disulfide bond" evidence="16">
    <location>
        <begin position="643"/>
        <end position="655"/>
    </location>
</feature>
<feature type="compositionally biased region" description="Polar residues" evidence="18">
    <location>
        <begin position="1622"/>
        <end position="1631"/>
    </location>
</feature>
<feature type="disulfide bond" evidence="16">
    <location>
        <begin position="608"/>
        <end position="626"/>
    </location>
</feature>
<dbReference type="PROSITE" id="PS01209">
    <property type="entry name" value="LDLRA_1"/>
    <property type="match status" value="1"/>
</dbReference>
<dbReference type="Pfam" id="PF00431">
    <property type="entry name" value="CUB"/>
    <property type="match status" value="2"/>
</dbReference>